<keyword evidence="1" id="KW-1133">Transmembrane helix</keyword>
<dbReference type="Gene3D" id="1.10.390.10">
    <property type="entry name" value="Neutral Protease Domain 2"/>
    <property type="match status" value="1"/>
</dbReference>
<protein>
    <submittedName>
        <fullName evidence="2">ABC transporter permease</fullName>
    </submittedName>
</protein>
<feature type="transmembrane region" description="Helical" evidence="1">
    <location>
        <begin position="99"/>
        <end position="127"/>
    </location>
</feature>
<proteinExistence type="predicted"/>
<feature type="transmembrane region" description="Helical" evidence="1">
    <location>
        <begin position="480"/>
        <end position="498"/>
    </location>
</feature>
<feature type="transmembrane region" description="Helical" evidence="1">
    <location>
        <begin position="322"/>
        <end position="342"/>
    </location>
</feature>
<gene>
    <name evidence="2" type="ORF">ACFSTE_06985</name>
</gene>
<feature type="transmembrane region" description="Helical" evidence="1">
    <location>
        <begin position="529"/>
        <end position="549"/>
    </location>
</feature>
<evidence type="ECO:0000313" key="2">
    <source>
        <dbReference type="EMBL" id="MFD2590573.1"/>
    </source>
</evidence>
<dbReference type="Proteomes" id="UP001597459">
    <property type="component" value="Unassembled WGS sequence"/>
</dbReference>
<comment type="caution">
    <text evidence="2">The sequence shown here is derived from an EMBL/GenBank/DDBJ whole genome shotgun (WGS) entry which is preliminary data.</text>
</comment>
<sequence>MIAKILKFETKTRWKKPISWFFFLLMIFQSIWFTQGAYTYYANEATLMNGAALFYKNFAGGGMIMIIIVAIVTGGVLFKDIQHKSAGILYTMPINEKSFFLGRFLAALSTNLILGTGLFVGMLLVPYSGIGSADKFGPTPWGQMLEGFFLLTVPNLFLLTVACFAALVFFRKMAAGYLGIFVVAILFMVTETIRPNTPYTTFLQLLDPFGYGYTTEILDTLPATAKNTTYLPLTYMYFIHKAIWTGGAILLLIISYKKFSFKYFIKALSPKAKKNIVPDTETTSFSSDIGVPEVQLFFSAKEFIKKLSRLAVLEFKNVIRPVNFKVIMIMVALMFFLQNLVWNPTYYLGAQLPTTASMTLTRITTGAAIMILLMIWSVELFFKDKTSNIWQITDALPVPVWVSQFSKYLAMCGVAFILSVTIILCGILAQVAKGGWEHIDLWLYAEDLLGYKWGWLTYVLNISFAFFIAGLTGNRFATHVLTVGYYLFNLISVEFDIIEEIRYTYTLTPGVEDFSEISGYGIWNLASNWFFLLWATLAIIFVLLGIHFWRRGKAFDFKRKITFRTNQLNIYGKGAVLLMVIAFISLQSFIVSEVNEKGNFQPEEVLNSQAASYEKKYKRILSEPQPKITHAELDIALYPEERKAISKAALTLTNDCNHSIDTVYLSMAPFTTIKKLLWNHSPIKISKKDEELRMYAIPLSIDTAASGVLSVYSQKEYSGFTQKGENPQPELLFNGSFFSIREIIPTIGYDVHRELKKNRERIEHQLPRVENRMPSIENAIAMQQDVFAPDAKWLTGKIQLSTSKTQFAVAPGKLVKTWNDQQRSHYMYEITEPTPFAWYISSSEQEQLQFRTHDVDVSILHHKKHHYNLIHYQEAIDNTLDFINTQLGNYPYSENRMVEIPFYQEKQYSYANTIATSEKEGWIADIQEIPEQSYLTFLTASQLIRQWVYRNIHIANVQGADMLQTALPEALALQIVLEKHGAEGVHSILEKKYNAYIKERGNDPNTEIPLLYTDGAPYLAQNKGTLVLYKMMKKMGADTFTLVVKNSIRQFRDTPVPFTALYRRFLVNLSKEDQLEIKKDIETVQEIPALLYDKAI</sequence>
<organism evidence="2 3">
    <name type="scientific">Aquimarina hainanensis</name>
    <dbReference type="NCBI Taxonomy" id="1578017"/>
    <lineage>
        <taxon>Bacteria</taxon>
        <taxon>Pseudomonadati</taxon>
        <taxon>Bacteroidota</taxon>
        <taxon>Flavobacteriia</taxon>
        <taxon>Flavobacteriales</taxon>
        <taxon>Flavobacteriaceae</taxon>
        <taxon>Aquimarina</taxon>
    </lineage>
</organism>
<dbReference type="RefSeq" id="WP_378257415.1">
    <property type="nucleotide sequence ID" value="NZ_JBHSJV010000001.1"/>
</dbReference>
<keyword evidence="1" id="KW-0812">Transmembrane</keyword>
<reference evidence="3" key="1">
    <citation type="journal article" date="2019" name="Int. J. Syst. Evol. Microbiol.">
        <title>The Global Catalogue of Microorganisms (GCM) 10K type strain sequencing project: providing services to taxonomists for standard genome sequencing and annotation.</title>
        <authorList>
            <consortium name="The Broad Institute Genomics Platform"/>
            <consortium name="The Broad Institute Genome Sequencing Center for Infectious Disease"/>
            <person name="Wu L."/>
            <person name="Ma J."/>
        </authorList>
    </citation>
    <scope>NUCLEOTIDE SEQUENCE [LARGE SCALE GENOMIC DNA]</scope>
    <source>
        <strain evidence="3">KCTC 42423</strain>
    </source>
</reference>
<feature type="transmembrane region" description="Helical" evidence="1">
    <location>
        <begin position="20"/>
        <end position="38"/>
    </location>
</feature>
<feature type="transmembrane region" description="Helical" evidence="1">
    <location>
        <begin position="175"/>
        <end position="193"/>
    </location>
</feature>
<feature type="transmembrane region" description="Helical" evidence="1">
    <location>
        <begin position="362"/>
        <end position="382"/>
    </location>
</feature>
<feature type="transmembrane region" description="Helical" evidence="1">
    <location>
        <begin position="58"/>
        <end position="78"/>
    </location>
</feature>
<evidence type="ECO:0000313" key="3">
    <source>
        <dbReference type="Proteomes" id="UP001597459"/>
    </source>
</evidence>
<feature type="transmembrane region" description="Helical" evidence="1">
    <location>
        <begin position="452"/>
        <end position="473"/>
    </location>
</feature>
<feature type="transmembrane region" description="Helical" evidence="1">
    <location>
        <begin position="147"/>
        <end position="170"/>
    </location>
</feature>
<evidence type="ECO:0000256" key="1">
    <source>
        <dbReference type="SAM" id="Phobius"/>
    </source>
</evidence>
<accession>A0ABW5N8Q5</accession>
<feature type="transmembrane region" description="Helical" evidence="1">
    <location>
        <begin position="408"/>
        <end position="432"/>
    </location>
</feature>
<feature type="transmembrane region" description="Helical" evidence="1">
    <location>
        <begin position="570"/>
        <end position="590"/>
    </location>
</feature>
<name>A0ABW5N8Q5_9FLAO</name>
<keyword evidence="1" id="KW-0472">Membrane</keyword>
<feature type="transmembrane region" description="Helical" evidence="1">
    <location>
        <begin position="235"/>
        <end position="256"/>
    </location>
</feature>
<keyword evidence="3" id="KW-1185">Reference proteome</keyword>
<dbReference type="EMBL" id="JBHULX010000004">
    <property type="protein sequence ID" value="MFD2590573.1"/>
    <property type="molecule type" value="Genomic_DNA"/>
</dbReference>
<dbReference type="InterPro" id="IPR027268">
    <property type="entry name" value="Peptidase_M4/M1_CTD_sf"/>
</dbReference>